<feature type="compositionally biased region" description="Polar residues" evidence="1">
    <location>
        <begin position="1"/>
        <end position="17"/>
    </location>
</feature>
<evidence type="ECO:0000256" key="1">
    <source>
        <dbReference type="SAM" id="MobiDB-lite"/>
    </source>
</evidence>
<organism evidence="2 3">
    <name type="scientific">Pichia californica</name>
    <dbReference type="NCBI Taxonomy" id="460514"/>
    <lineage>
        <taxon>Eukaryota</taxon>
        <taxon>Fungi</taxon>
        <taxon>Dikarya</taxon>
        <taxon>Ascomycota</taxon>
        <taxon>Saccharomycotina</taxon>
        <taxon>Pichiomycetes</taxon>
        <taxon>Pichiales</taxon>
        <taxon>Pichiaceae</taxon>
        <taxon>Pichia</taxon>
    </lineage>
</organism>
<sequence length="136" mass="15825">MSNQTLVKPERTNTSSTRVKKEPSSSTSKELFPVTVVKDDNDTGQKLYDVTRKIEIKKSKMKKLAKELEEERHSLMFFRSKEKTDLPIYTDPEVSSLEIKLDEMNNKFDTMTHALNEVLNSLFNDVDYLEGNYRNL</sequence>
<proteinExistence type="predicted"/>
<protein>
    <submittedName>
        <fullName evidence="2">Uncharacterized protein</fullName>
    </submittedName>
</protein>
<comment type="caution">
    <text evidence="2">The sequence shown here is derived from an EMBL/GenBank/DDBJ whole genome shotgun (WGS) entry which is preliminary data.</text>
</comment>
<name>A0A9P6WQM8_9ASCO</name>
<evidence type="ECO:0000313" key="2">
    <source>
        <dbReference type="EMBL" id="KAG0691346.1"/>
    </source>
</evidence>
<dbReference type="EMBL" id="PUHW01000002">
    <property type="protein sequence ID" value="KAG0691346.1"/>
    <property type="molecule type" value="Genomic_DNA"/>
</dbReference>
<feature type="region of interest" description="Disordered" evidence="1">
    <location>
        <begin position="1"/>
        <end position="31"/>
    </location>
</feature>
<dbReference type="AlphaFoldDB" id="A0A9P6WQM8"/>
<accession>A0A9P6WQM8</accession>
<evidence type="ECO:0000313" key="3">
    <source>
        <dbReference type="Proteomes" id="UP000697127"/>
    </source>
</evidence>
<reference evidence="2" key="1">
    <citation type="submission" date="2020-11" db="EMBL/GenBank/DDBJ databases">
        <title>Kefir isolates.</title>
        <authorList>
            <person name="Marcisauskas S."/>
            <person name="Kim Y."/>
            <person name="Blasche S."/>
        </authorList>
    </citation>
    <scope>NUCLEOTIDE SEQUENCE</scope>
    <source>
        <strain evidence="2">Olga-1</strain>
    </source>
</reference>
<keyword evidence="3" id="KW-1185">Reference proteome</keyword>
<dbReference type="Proteomes" id="UP000697127">
    <property type="component" value="Unassembled WGS sequence"/>
</dbReference>
<gene>
    <name evidence="2" type="ORF">C6P40_001630</name>
</gene>